<keyword evidence="3" id="KW-0732">Signal</keyword>
<accession>A0A6P9A0J4</accession>
<dbReference type="GeneID" id="117650915"/>
<name>A0A6P9A0J4_THRPL</name>
<evidence type="ECO:0000256" key="1">
    <source>
        <dbReference type="ARBA" id="ARBA00022460"/>
    </source>
</evidence>
<dbReference type="InterPro" id="IPR000618">
    <property type="entry name" value="Insect_cuticle"/>
</dbReference>
<keyword evidence="1 2" id="KW-0193">Cuticle</keyword>
<evidence type="ECO:0000313" key="5">
    <source>
        <dbReference type="RefSeq" id="XP_034250451.1"/>
    </source>
</evidence>
<dbReference type="Proteomes" id="UP000515158">
    <property type="component" value="Unplaced"/>
</dbReference>
<evidence type="ECO:0000256" key="3">
    <source>
        <dbReference type="SAM" id="SignalP"/>
    </source>
</evidence>
<dbReference type="InterPro" id="IPR050468">
    <property type="entry name" value="Cuticle_Struct_Prot"/>
</dbReference>
<keyword evidence="4" id="KW-1185">Reference proteome</keyword>
<evidence type="ECO:0000313" key="4">
    <source>
        <dbReference type="Proteomes" id="UP000515158"/>
    </source>
</evidence>
<dbReference type="Pfam" id="PF00379">
    <property type="entry name" value="Chitin_bind_4"/>
    <property type="match status" value="1"/>
</dbReference>
<sequence length="162" mass="16984">MFPLLAVAVSVVAAAAAQPLFADLDDLDYADLGPSLGSSLGFGFSPDFGARRPAVPIVEQSFQMMQDGANKWSFEAADGTGRWEEAAPAWTGAGVRGGYGYVGDHGPVAMSYVADKYGFQPTGNAVHPDIVAAVALQVAKAKAEPEGMWDENGFPVFGFSDY</sequence>
<reference evidence="5" key="1">
    <citation type="submission" date="2025-08" db="UniProtKB">
        <authorList>
            <consortium name="RefSeq"/>
        </authorList>
    </citation>
    <scope>IDENTIFICATION</scope>
    <source>
        <tissue evidence="5">Total insect</tissue>
    </source>
</reference>
<dbReference type="AlphaFoldDB" id="A0A6P9A0J4"/>
<dbReference type="PANTHER" id="PTHR10380">
    <property type="entry name" value="CUTICLE PROTEIN"/>
    <property type="match status" value="1"/>
</dbReference>
<dbReference type="GO" id="GO:0008010">
    <property type="term" value="F:structural constituent of chitin-based larval cuticle"/>
    <property type="evidence" value="ECO:0007669"/>
    <property type="project" value="TreeGrafter"/>
</dbReference>
<dbReference type="InParanoid" id="A0A6P9A0J4"/>
<dbReference type="PANTHER" id="PTHR10380:SF173">
    <property type="entry name" value="CUTICULAR PROTEIN 47EF, ISOFORM C-RELATED"/>
    <property type="match status" value="1"/>
</dbReference>
<dbReference type="OrthoDB" id="6379191at2759"/>
<evidence type="ECO:0000256" key="2">
    <source>
        <dbReference type="PROSITE-ProRule" id="PRU00497"/>
    </source>
</evidence>
<feature type="chain" id="PRO_5027589555" evidence="3">
    <location>
        <begin position="18"/>
        <end position="162"/>
    </location>
</feature>
<dbReference type="GO" id="GO:0062129">
    <property type="term" value="C:chitin-based extracellular matrix"/>
    <property type="evidence" value="ECO:0007669"/>
    <property type="project" value="TreeGrafter"/>
</dbReference>
<dbReference type="KEGG" id="tpal:117650915"/>
<feature type="signal peptide" evidence="3">
    <location>
        <begin position="1"/>
        <end position="17"/>
    </location>
</feature>
<proteinExistence type="predicted"/>
<dbReference type="RefSeq" id="XP_034250451.1">
    <property type="nucleotide sequence ID" value="XM_034394560.1"/>
</dbReference>
<gene>
    <name evidence="5" type="primary">LOC117650915</name>
</gene>
<protein>
    <submittedName>
        <fullName evidence="5">Endocuticle structural glycoprotein SgAbd-9-like</fullName>
    </submittedName>
</protein>
<dbReference type="PROSITE" id="PS51155">
    <property type="entry name" value="CHIT_BIND_RR_2"/>
    <property type="match status" value="1"/>
</dbReference>
<organism evidence="5">
    <name type="scientific">Thrips palmi</name>
    <name type="common">Melon thrips</name>
    <dbReference type="NCBI Taxonomy" id="161013"/>
    <lineage>
        <taxon>Eukaryota</taxon>
        <taxon>Metazoa</taxon>
        <taxon>Ecdysozoa</taxon>
        <taxon>Arthropoda</taxon>
        <taxon>Hexapoda</taxon>
        <taxon>Insecta</taxon>
        <taxon>Pterygota</taxon>
        <taxon>Neoptera</taxon>
        <taxon>Paraneoptera</taxon>
        <taxon>Thysanoptera</taxon>
        <taxon>Terebrantia</taxon>
        <taxon>Thripoidea</taxon>
        <taxon>Thripidae</taxon>
        <taxon>Thrips</taxon>
    </lineage>
</organism>